<dbReference type="AlphaFoldDB" id="A0A450TS48"/>
<dbReference type="EMBL" id="CAADEX010000318">
    <property type="protein sequence ID" value="VFJ71185.1"/>
    <property type="molecule type" value="Genomic_DNA"/>
</dbReference>
<proteinExistence type="predicted"/>
<protein>
    <submittedName>
        <fullName evidence="1">Uncharacterized protein</fullName>
    </submittedName>
</protein>
<organism evidence="1">
    <name type="scientific">Candidatus Kentrum sp. DK</name>
    <dbReference type="NCBI Taxonomy" id="2126562"/>
    <lineage>
        <taxon>Bacteria</taxon>
        <taxon>Pseudomonadati</taxon>
        <taxon>Pseudomonadota</taxon>
        <taxon>Gammaproteobacteria</taxon>
        <taxon>Candidatus Kentrum</taxon>
    </lineage>
</organism>
<reference evidence="1" key="1">
    <citation type="submission" date="2019-02" db="EMBL/GenBank/DDBJ databases">
        <authorList>
            <person name="Gruber-Vodicka R. H."/>
            <person name="Seah K. B. B."/>
        </authorList>
    </citation>
    <scope>NUCLEOTIDE SEQUENCE</scope>
    <source>
        <strain evidence="1">BECK_DK47</strain>
    </source>
</reference>
<accession>A0A450TS48</accession>
<gene>
    <name evidence="1" type="ORF">BECKDK2373B_GA0170837_13181</name>
</gene>
<evidence type="ECO:0000313" key="1">
    <source>
        <dbReference type="EMBL" id="VFJ71185.1"/>
    </source>
</evidence>
<name>A0A450TS48_9GAMM</name>
<sequence>MPGLKIGEDFIEAVMMFGNVSVPIPPNFADNFIFIHGCRPPEEVPSAYRSPGMDIPSAAQMDRMIGLFPALCNRSLPPRL</sequence>